<accession>A0A9P0Q832</accession>
<dbReference type="CDD" id="cd00022">
    <property type="entry name" value="BIR"/>
    <property type="match status" value="1"/>
</dbReference>
<dbReference type="EMBL" id="CAKOFQ010008364">
    <property type="protein sequence ID" value="CAH2013702.1"/>
    <property type="molecule type" value="Genomic_DNA"/>
</dbReference>
<keyword evidence="2" id="KW-0862">Zinc</keyword>
<sequence length="153" mass="17967">MSLVQDVENFRNYFHSKEKRRQTFTSWVFEDDVECNADALAEAGFIYVGTKDEPDSTQCFVCKKTLDGWEAEDNPWSEHLKHQKDCPFAALQKSQSKLTVQEYIEAETECLKKVINSAREQDLKDHQKWYKILVSQEKYAMQNMLTERSSKII</sequence>
<dbReference type="SMART" id="SM00238">
    <property type="entry name" value="BIR"/>
    <property type="match status" value="1"/>
</dbReference>
<protein>
    <submittedName>
        <fullName evidence="3">Uncharacterized protein</fullName>
    </submittedName>
</protein>
<gene>
    <name evidence="3" type="ORF">ACAOBT_LOCUS33626</name>
</gene>
<dbReference type="AlphaFoldDB" id="A0A9P0Q832"/>
<evidence type="ECO:0000256" key="1">
    <source>
        <dbReference type="ARBA" id="ARBA00022723"/>
    </source>
</evidence>
<dbReference type="PANTHER" id="PTHR46771:SF5">
    <property type="entry name" value="DETERIN"/>
    <property type="match status" value="1"/>
</dbReference>
<dbReference type="PROSITE" id="PS50143">
    <property type="entry name" value="BIR_REPEAT_2"/>
    <property type="match status" value="1"/>
</dbReference>
<reference evidence="3" key="1">
    <citation type="submission" date="2022-03" db="EMBL/GenBank/DDBJ databases">
        <authorList>
            <person name="Sayadi A."/>
        </authorList>
    </citation>
    <scope>NUCLEOTIDE SEQUENCE</scope>
</reference>
<dbReference type="InterPro" id="IPR051190">
    <property type="entry name" value="Baculoviral_IAP"/>
</dbReference>
<dbReference type="OrthoDB" id="2196114at2759"/>
<dbReference type="GO" id="GO:0046872">
    <property type="term" value="F:metal ion binding"/>
    <property type="evidence" value="ECO:0007669"/>
    <property type="project" value="UniProtKB-KW"/>
</dbReference>
<dbReference type="SUPFAM" id="SSF57924">
    <property type="entry name" value="Inhibitor of apoptosis (IAP) repeat"/>
    <property type="match status" value="1"/>
</dbReference>
<name>A0A9P0Q832_ACAOB</name>
<proteinExistence type="predicted"/>
<keyword evidence="1" id="KW-0479">Metal-binding</keyword>
<evidence type="ECO:0000313" key="4">
    <source>
        <dbReference type="Proteomes" id="UP001152888"/>
    </source>
</evidence>
<dbReference type="PANTHER" id="PTHR46771">
    <property type="entry name" value="DETERIN"/>
    <property type="match status" value="1"/>
</dbReference>
<evidence type="ECO:0000256" key="2">
    <source>
        <dbReference type="ARBA" id="ARBA00022833"/>
    </source>
</evidence>
<dbReference type="InterPro" id="IPR001370">
    <property type="entry name" value="BIR_rpt"/>
</dbReference>
<dbReference type="Pfam" id="PF00653">
    <property type="entry name" value="BIR"/>
    <property type="match status" value="1"/>
</dbReference>
<organism evidence="3 4">
    <name type="scientific">Acanthoscelides obtectus</name>
    <name type="common">Bean weevil</name>
    <name type="synonym">Bruchus obtectus</name>
    <dbReference type="NCBI Taxonomy" id="200917"/>
    <lineage>
        <taxon>Eukaryota</taxon>
        <taxon>Metazoa</taxon>
        <taxon>Ecdysozoa</taxon>
        <taxon>Arthropoda</taxon>
        <taxon>Hexapoda</taxon>
        <taxon>Insecta</taxon>
        <taxon>Pterygota</taxon>
        <taxon>Neoptera</taxon>
        <taxon>Endopterygota</taxon>
        <taxon>Coleoptera</taxon>
        <taxon>Polyphaga</taxon>
        <taxon>Cucujiformia</taxon>
        <taxon>Chrysomeloidea</taxon>
        <taxon>Chrysomelidae</taxon>
        <taxon>Bruchinae</taxon>
        <taxon>Bruchini</taxon>
        <taxon>Acanthoscelides</taxon>
    </lineage>
</organism>
<comment type="caution">
    <text evidence="3">The sequence shown here is derived from an EMBL/GenBank/DDBJ whole genome shotgun (WGS) entry which is preliminary data.</text>
</comment>
<keyword evidence="4" id="KW-1185">Reference proteome</keyword>
<dbReference type="Gene3D" id="1.10.1170.10">
    <property type="entry name" value="Inhibitor Of Apoptosis Protein (2mihbC-IAP-1), Chain A"/>
    <property type="match status" value="1"/>
</dbReference>
<dbReference type="Proteomes" id="UP001152888">
    <property type="component" value="Unassembled WGS sequence"/>
</dbReference>
<evidence type="ECO:0000313" key="3">
    <source>
        <dbReference type="EMBL" id="CAH2013702.1"/>
    </source>
</evidence>